<reference evidence="4 5" key="1">
    <citation type="submission" date="2018-08" db="EMBL/GenBank/DDBJ databases">
        <title>A genome reference for cultivated species of the human gut microbiota.</title>
        <authorList>
            <person name="Zou Y."/>
            <person name="Xue W."/>
            <person name="Luo G."/>
        </authorList>
    </citation>
    <scope>NUCLEOTIDE SEQUENCE [LARGE SCALE GENOMIC DNA]</scope>
    <source>
        <strain evidence="4 5">AF48-16</strain>
    </source>
</reference>
<gene>
    <name evidence="4" type="ORF">DW084_09485</name>
</gene>
<dbReference type="GO" id="GO:0030420">
    <property type="term" value="P:establishment of competence for transformation"/>
    <property type="evidence" value="ECO:0007669"/>
    <property type="project" value="UniProtKB-KW"/>
</dbReference>
<dbReference type="InterPro" id="IPR012902">
    <property type="entry name" value="N_methyl_site"/>
</dbReference>
<dbReference type="InterPro" id="IPR016977">
    <property type="entry name" value="ComGF"/>
</dbReference>
<evidence type="ECO:0000313" key="4">
    <source>
        <dbReference type="EMBL" id="RHK06226.1"/>
    </source>
</evidence>
<dbReference type="NCBIfam" id="TIGR02532">
    <property type="entry name" value="IV_pilin_GFxxxE"/>
    <property type="match status" value="1"/>
</dbReference>
<proteinExistence type="predicted"/>
<name>A0A415ESC0_ENTCA</name>
<protein>
    <submittedName>
        <fullName evidence="4">Prepilin-type N-terminal cleavage/methylation domain-containing protein</fullName>
    </submittedName>
</protein>
<comment type="caution">
    <text evidence="4">The sequence shown here is derived from an EMBL/GenBank/DDBJ whole genome shotgun (WGS) entry which is preliminary data.</text>
</comment>
<dbReference type="Pfam" id="PF15980">
    <property type="entry name" value="ComGF"/>
    <property type="match status" value="1"/>
</dbReference>
<dbReference type="EMBL" id="QRMZ01000011">
    <property type="protein sequence ID" value="RHK06226.1"/>
    <property type="molecule type" value="Genomic_DNA"/>
</dbReference>
<evidence type="ECO:0000256" key="1">
    <source>
        <dbReference type="ARBA" id="ARBA00004241"/>
    </source>
</evidence>
<keyword evidence="3" id="KW-0472">Membrane</keyword>
<organism evidence="4 5">
    <name type="scientific">Enterococcus casseliflavus</name>
    <name type="common">Enterococcus flavescens</name>
    <dbReference type="NCBI Taxonomy" id="37734"/>
    <lineage>
        <taxon>Bacteria</taxon>
        <taxon>Bacillati</taxon>
        <taxon>Bacillota</taxon>
        <taxon>Bacilli</taxon>
        <taxon>Lactobacillales</taxon>
        <taxon>Enterococcaceae</taxon>
        <taxon>Enterococcus</taxon>
    </lineage>
</organism>
<dbReference type="AlphaFoldDB" id="A0A415ESC0"/>
<sequence>MKSKGFTLLECLLSLWVLAICLLLISGIVKHLAPVNQQIMARKDQEWHVFLFQLERELSTCTYLSVSETTLYLRSSQNYSVTIDRINRVLRKRDNNGYQPLLTEVTDVSFEKIGAAIRFTVSFENGEQKIGQWKIHTQEAA</sequence>
<dbReference type="NCBIfam" id="NF041002">
    <property type="entry name" value="pilin_ComGF"/>
    <property type="match status" value="1"/>
</dbReference>
<keyword evidence="3" id="KW-1133">Transmembrane helix</keyword>
<keyword evidence="2" id="KW-0178">Competence</keyword>
<dbReference type="Proteomes" id="UP000286288">
    <property type="component" value="Unassembled WGS sequence"/>
</dbReference>
<comment type="subcellular location">
    <subcellularLocation>
        <location evidence="1">Cell surface</location>
    </subcellularLocation>
</comment>
<keyword evidence="3" id="KW-0812">Transmembrane</keyword>
<evidence type="ECO:0000256" key="2">
    <source>
        <dbReference type="ARBA" id="ARBA00023287"/>
    </source>
</evidence>
<evidence type="ECO:0000313" key="5">
    <source>
        <dbReference type="Proteomes" id="UP000286288"/>
    </source>
</evidence>
<dbReference type="GO" id="GO:0009986">
    <property type="term" value="C:cell surface"/>
    <property type="evidence" value="ECO:0007669"/>
    <property type="project" value="UniProtKB-SubCell"/>
</dbReference>
<accession>A0A415ESC0</accession>
<feature type="transmembrane region" description="Helical" evidence="3">
    <location>
        <begin position="12"/>
        <end position="33"/>
    </location>
</feature>
<evidence type="ECO:0000256" key="3">
    <source>
        <dbReference type="SAM" id="Phobius"/>
    </source>
</evidence>